<evidence type="ECO:0000313" key="3">
    <source>
        <dbReference type="EMBL" id="SMR76677.1"/>
    </source>
</evidence>
<dbReference type="EMBL" id="FXWV01000012">
    <property type="protein sequence ID" value="SMR76677.1"/>
    <property type="molecule type" value="Genomic_DNA"/>
</dbReference>
<organism evidence="3 4">
    <name type="scientific">Marinobacterium sediminicola</name>
    <dbReference type="NCBI Taxonomy" id="518898"/>
    <lineage>
        <taxon>Bacteria</taxon>
        <taxon>Pseudomonadati</taxon>
        <taxon>Pseudomonadota</taxon>
        <taxon>Gammaproteobacteria</taxon>
        <taxon>Oceanospirillales</taxon>
        <taxon>Oceanospirillaceae</taxon>
        <taxon>Marinobacterium</taxon>
    </lineage>
</organism>
<keyword evidence="1" id="KW-0812">Transmembrane</keyword>
<evidence type="ECO:0000313" key="4">
    <source>
        <dbReference type="Proteomes" id="UP001159257"/>
    </source>
</evidence>
<dbReference type="Proteomes" id="UP001159257">
    <property type="component" value="Unassembled WGS sequence"/>
</dbReference>
<keyword evidence="4" id="KW-1185">Reference proteome</keyword>
<dbReference type="InterPro" id="IPR045494">
    <property type="entry name" value="DUF6436"/>
</dbReference>
<reference evidence="3 4" key="1">
    <citation type="submission" date="2017-05" db="EMBL/GenBank/DDBJ databases">
        <authorList>
            <person name="Varghese N."/>
            <person name="Submissions S."/>
        </authorList>
    </citation>
    <scope>NUCLEOTIDE SEQUENCE [LARGE SCALE GENOMIC DNA]</scope>
    <source>
        <strain evidence="3 4">CGMCC 1.7287</strain>
    </source>
</reference>
<sequence length="204" mass="22397">MLLSVIFSSRALSVVLVCIWAACMAVAFWWFQLRWYQPLEAHTGDTLFDAGQLALTLQTPAAPIEVIHFFDNTCPCTRFNTPHVRQLMSRYATSEVHFRILVPDNSQQTDARAQFPGAEVRVASAANYPPASPAALIMTSQHGAQYLGPWSPGAVCSTKSGDYVAQVLDQLLTGEQRQQTFQVARGCLCRWSVNPSTASDGVST</sequence>
<comment type="caution">
    <text evidence="3">The sequence shown here is derived from an EMBL/GenBank/DDBJ whole genome shotgun (WGS) entry which is preliminary data.</text>
</comment>
<feature type="transmembrane region" description="Helical" evidence="1">
    <location>
        <begin position="12"/>
        <end position="31"/>
    </location>
</feature>
<feature type="domain" description="DUF6436" evidence="2">
    <location>
        <begin position="52"/>
        <end position="191"/>
    </location>
</feature>
<dbReference type="InterPro" id="IPR036249">
    <property type="entry name" value="Thioredoxin-like_sf"/>
</dbReference>
<keyword evidence="1" id="KW-1133">Transmembrane helix</keyword>
<evidence type="ECO:0000256" key="1">
    <source>
        <dbReference type="SAM" id="Phobius"/>
    </source>
</evidence>
<evidence type="ECO:0000259" key="2">
    <source>
        <dbReference type="Pfam" id="PF20029"/>
    </source>
</evidence>
<dbReference type="SUPFAM" id="SSF52833">
    <property type="entry name" value="Thioredoxin-like"/>
    <property type="match status" value="1"/>
</dbReference>
<dbReference type="Gene3D" id="3.40.30.10">
    <property type="entry name" value="Glutaredoxin"/>
    <property type="match status" value="1"/>
</dbReference>
<dbReference type="Pfam" id="PF20029">
    <property type="entry name" value="DUF6436"/>
    <property type="match status" value="1"/>
</dbReference>
<keyword evidence="1" id="KW-0472">Membrane</keyword>
<name>A0ABY1S254_9GAMM</name>
<accession>A0ABY1S254</accession>
<gene>
    <name evidence="3" type="ORF">SAMN04487964_11248</name>
</gene>
<proteinExistence type="predicted"/>
<protein>
    <recommendedName>
        <fullName evidence="2">DUF6436 domain-containing protein</fullName>
    </recommendedName>
</protein>